<keyword evidence="7 12" id="KW-0460">Magnesium</keyword>
<protein>
    <recommendedName>
        <fullName evidence="12 13">DNA ligase</fullName>
        <ecNumber evidence="12 13">6.5.1.2</ecNumber>
    </recommendedName>
    <alternativeName>
        <fullName evidence="12">Polydeoxyribonucleotide synthase [NAD(+)]</fullName>
    </alternativeName>
</protein>
<feature type="binding site" evidence="12">
    <location>
        <begin position="96"/>
        <end position="97"/>
    </location>
    <ligand>
        <name>NAD(+)</name>
        <dbReference type="ChEBI" id="CHEBI:57540"/>
    </ligand>
</feature>
<dbReference type="Pfam" id="PF14520">
    <property type="entry name" value="HHH_5"/>
    <property type="match status" value="1"/>
</dbReference>
<keyword evidence="10 12" id="KW-0464">Manganese</keyword>
<evidence type="ECO:0000256" key="9">
    <source>
        <dbReference type="ARBA" id="ARBA00023204"/>
    </source>
</evidence>
<feature type="binding site" evidence="12">
    <location>
        <position position="313"/>
    </location>
    <ligand>
        <name>NAD(+)</name>
        <dbReference type="ChEBI" id="CHEBI:57540"/>
    </ligand>
</feature>
<dbReference type="PANTHER" id="PTHR23389:SF9">
    <property type="entry name" value="DNA LIGASE"/>
    <property type="match status" value="1"/>
</dbReference>
<dbReference type="InterPro" id="IPR013840">
    <property type="entry name" value="DNAligase_N"/>
</dbReference>
<dbReference type="InterPro" id="IPR033136">
    <property type="entry name" value="DNA_ligase_CS"/>
</dbReference>
<comment type="similarity">
    <text evidence="12">Belongs to the NAD-dependent DNA ligase family. LigA subfamily.</text>
</comment>
<dbReference type="Pfam" id="PF01653">
    <property type="entry name" value="DNA_ligase_aden"/>
    <property type="match status" value="1"/>
</dbReference>
<dbReference type="SMART" id="SM00532">
    <property type="entry name" value="LIGANc"/>
    <property type="match status" value="1"/>
</dbReference>
<feature type="binding site" evidence="12">
    <location>
        <begin position="47"/>
        <end position="51"/>
    </location>
    <ligand>
        <name>NAD(+)</name>
        <dbReference type="ChEBI" id="CHEBI:57540"/>
    </ligand>
</feature>
<evidence type="ECO:0000256" key="1">
    <source>
        <dbReference type="ARBA" id="ARBA00004067"/>
    </source>
</evidence>
<dbReference type="InterPro" id="IPR013839">
    <property type="entry name" value="DNAligase_adenylation"/>
</dbReference>
<dbReference type="InterPro" id="IPR001357">
    <property type="entry name" value="BRCT_dom"/>
</dbReference>
<dbReference type="NCBIfam" id="TIGR00575">
    <property type="entry name" value="dnlj"/>
    <property type="match status" value="1"/>
</dbReference>
<dbReference type="Gene3D" id="1.10.150.20">
    <property type="entry name" value="5' to 3' exonuclease, C-terminal subdomain"/>
    <property type="match status" value="2"/>
</dbReference>
<feature type="binding site" evidence="12">
    <location>
        <position position="156"/>
    </location>
    <ligand>
        <name>NAD(+)</name>
        <dbReference type="ChEBI" id="CHEBI:57540"/>
    </ligand>
</feature>
<dbReference type="PROSITE" id="PS50172">
    <property type="entry name" value="BRCT"/>
    <property type="match status" value="1"/>
</dbReference>
<evidence type="ECO:0000259" key="14">
    <source>
        <dbReference type="PROSITE" id="PS50172"/>
    </source>
</evidence>
<evidence type="ECO:0000256" key="8">
    <source>
        <dbReference type="ARBA" id="ARBA00023027"/>
    </source>
</evidence>
<dbReference type="InterPro" id="IPR012340">
    <property type="entry name" value="NA-bd_OB-fold"/>
</dbReference>
<dbReference type="InterPro" id="IPR010994">
    <property type="entry name" value="RuvA_2-like"/>
</dbReference>
<dbReference type="Gene3D" id="1.10.287.610">
    <property type="entry name" value="Helix hairpin bin"/>
    <property type="match status" value="1"/>
</dbReference>
<feature type="active site" description="N6-AMP-lysine intermediate" evidence="12">
    <location>
        <position position="135"/>
    </location>
</feature>
<evidence type="ECO:0000256" key="13">
    <source>
        <dbReference type="RuleBase" id="RU000618"/>
    </source>
</evidence>
<dbReference type="Gene3D" id="3.40.50.10190">
    <property type="entry name" value="BRCT domain"/>
    <property type="match status" value="1"/>
</dbReference>
<sequence length="717" mass="77625">MTDNLDLFSAPAPADQAQPAIKIEALRNQLNHWAHQYYVLDEPTVPDAEYDRVFRELQALEAAHPDLITPDSPTQRVIGAVMEGLASVRHAVPMLSIHTETDTEATGAQAFDARVRRELGLSESDPAIEYVAEPKFDGLAMSLRYENGRLVQAATRGDGEVGEDVTHNIRTIRQIPLTLPGGVPPLLEVRGEVYMRRADFDALNERQREQGGKTFVNPRNAAAGAVRQLDSGITAQRPLSFFAYGLGAITPPGDGGPVFRTHYEMLQTLKSWGFPVAAQVQIAVGATELVAFHQQVGASRDALPYDIDGVVYKVNSLQLQRDLGFKTREPRWAVAHKYPAQEMATKVEGIDVQVGRTGKITPVARLTPVFVGGVTVTNATLHNLFEIRKKGVRVGDQVIVRRAGDVIPEVVGVMPPLTDATEVISVDGVPVKRPHGNPPREIYVPNFRMPKACPVCGSAVVREKGEANHRCTGGLFCAAQRKEAILHFAARRAMDIEGLGDKLVDQLVDANVIRTLPDLYRLGLTSLIALERMAEKSAQNVLAALEKSKQTTLPRFLFGLGLRHVGEATAKDLARHFGTLDAIMDASVEQLLQVNDVGPVVAQSLHTFFQQPHNREVVEQLRACGVTWPEGLVAERAPQILAGKTVVLTGTLPTLSRDAAKDMLEAAGAKVAGSVSKKTSYVVAGEEAGSKLAKAQELGVPVLDEAGMLELLSGQGV</sequence>
<evidence type="ECO:0000256" key="10">
    <source>
        <dbReference type="ARBA" id="ARBA00023211"/>
    </source>
</evidence>
<dbReference type="Pfam" id="PF03119">
    <property type="entry name" value="DNA_ligase_ZBD"/>
    <property type="match status" value="1"/>
</dbReference>
<keyword evidence="16" id="KW-1185">Reference proteome</keyword>
<dbReference type="SUPFAM" id="SSF52113">
    <property type="entry name" value="BRCT domain"/>
    <property type="match status" value="1"/>
</dbReference>
<feature type="domain" description="BRCT" evidence="14">
    <location>
        <begin position="636"/>
        <end position="717"/>
    </location>
</feature>
<dbReference type="InterPro" id="IPR003583">
    <property type="entry name" value="Hlx-hairpin-Hlx_DNA-bd_motif"/>
</dbReference>
<dbReference type="EC" id="6.5.1.2" evidence="12 13"/>
<dbReference type="Pfam" id="PF12826">
    <property type="entry name" value="HHH_2"/>
    <property type="match status" value="1"/>
</dbReference>
<feature type="binding site" evidence="12">
    <location>
        <position position="192"/>
    </location>
    <ligand>
        <name>NAD(+)</name>
        <dbReference type="ChEBI" id="CHEBI:57540"/>
    </ligand>
</feature>
<comment type="cofactor">
    <cofactor evidence="12">
        <name>Mg(2+)</name>
        <dbReference type="ChEBI" id="CHEBI:18420"/>
    </cofactor>
    <cofactor evidence="12">
        <name>Mn(2+)</name>
        <dbReference type="ChEBI" id="CHEBI:29035"/>
    </cofactor>
</comment>
<proteinExistence type="inferred from homology"/>
<dbReference type="Gene3D" id="6.20.10.30">
    <property type="match status" value="1"/>
</dbReference>
<feature type="binding site" evidence="12">
    <location>
        <position position="477"/>
    </location>
    <ligand>
        <name>Zn(2+)</name>
        <dbReference type="ChEBI" id="CHEBI:29105"/>
    </ligand>
</feature>
<dbReference type="InterPro" id="IPR018239">
    <property type="entry name" value="DNA_ligase_AS"/>
</dbReference>
<dbReference type="InterPro" id="IPR004150">
    <property type="entry name" value="NAD_DNA_ligase_OB"/>
</dbReference>
<dbReference type="PANTHER" id="PTHR23389">
    <property type="entry name" value="CHROMOSOME TRANSMISSION FIDELITY FACTOR 18"/>
    <property type="match status" value="1"/>
</dbReference>
<dbReference type="Proteomes" id="UP001148932">
    <property type="component" value="Unassembled WGS sequence"/>
</dbReference>
<dbReference type="PIRSF" id="PIRSF001604">
    <property type="entry name" value="LigA"/>
    <property type="match status" value="1"/>
</dbReference>
<evidence type="ECO:0000256" key="3">
    <source>
        <dbReference type="ARBA" id="ARBA00022705"/>
    </source>
</evidence>
<dbReference type="Gene3D" id="3.30.470.30">
    <property type="entry name" value="DNA ligase/mRNA capping enzyme"/>
    <property type="match status" value="1"/>
</dbReference>
<dbReference type="EMBL" id="JAPCKI010000010">
    <property type="protein sequence ID" value="MDD2179094.1"/>
    <property type="molecule type" value="Genomic_DNA"/>
</dbReference>
<evidence type="ECO:0000313" key="16">
    <source>
        <dbReference type="Proteomes" id="UP001148932"/>
    </source>
</evidence>
<dbReference type="SMART" id="SM00278">
    <property type="entry name" value="HhH1"/>
    <property type="match status" value="3"/>
</dbReference>
<feature type="binding site" evidence="12">
    <location>
        <position position="337"/>
    </location>
    <ligand>
        <name>NAD(+)</name>
        <dbReference type="ChEBI" id="CHEBI:57540"/>
    </ligand>
</feature>
<keyword evidence="6 12" id="KW-0862">Zinc</keyword>
<reference evidence="15" key="1">
    <citation type="submission" date="2022-10" db="EMBL/GenBank/DDBJ databases">
        <title>Description of microaerobic benzene degrading bacteria.</title>
        <authorList>
            <person name="Bedics A."/>
            <person name="Tancsics A."/>
            <person name="Banerjee S."/>
        </authorList>
    </citation>
    <scope>NUCLEOTIDE SEQUENCE</scope>
    <source>
        <strain evidence="15">D2M1</strain>
    </source>
</reference>
<keyword evidence="8 12" id="KW-0520">NAD</keyword>
<dbReference type="Gene3D" id="2.40.50.140">
    <property type="entry name" value="Nucleic acid-binding proteins"/>
    <property type="match status" value="1"/>
</dbReference>
<dbReference type="NCBIfam" id="NF005932">
    <property type="entry name" value="PRK07956.1"/>
    <property type="match status" value="1"/>
</dbReference>
<dbReference type="CDD" id="cd00114">
    <property type="entry name" value="LIGANc"/>
    <property type="match status" value="1"/>
</dbReference>
<accession>A0ABT5RZH2</accession>
<evidence type="ECO:0000256" key="2">
    <source>
        <dbReference type="ARBA" id="ARBA00022598"/>
    </source>
</evidence>
<comment type="caution">
    <text evidence="12">Lacks conserved residue(s) required for the propagation of feature annotation.</text>
</comment>
<keyword evidence="9 12" id="KW-0234">DNA repair</keyword>
<evidence type="ECO:0000256" key="6">
    <source>
        <dbReference type="ARBA" id="ARBA00022833"/>
    </source>
</evidence>
<dbReference type="InterPro" id="IPR036420">
    <property type="entry name" value="BRCT_dom_sf"/>
</dbReference>
<evidence type="ECO:0000256" key="7">
    <source>
        <dbReference type="ARBA" id="ARBA00022842"/>
    </source>
</evidence>
<evidence type="ECO:0000256" key="12">
    <source>
        <dbReference type="HAMAP-Rule" id="MF_01588"/>
    </source>
</evidence>
<keyword evidence="5 12" id="KW-0227">DNA damage</keyword>
<evidence type="ECO:0000256" key="11">
    <source>
        <dbReference type="ARBA" id="ARBA00034005"/>
    </source>
</evidence>
<dbReference type="PROSITE" id="PS01056">
    <property type="entry name" value="DNA_LIGASE_N2"/>
    <property type="match status" value="1"/>
</dbReference>
<feature type="binding site" evidence="12">
    <location>
        <position position="456"/>
    </location>
    <ligand>
        <name>Zn(2+)</name>
        <dbReference type="ChEBI" id="CHEBI:29105"/>
    </ligand>
</feature>
<evidence type="ECO:0000256" key="4">
    <source>
        <dbReference type="ARBA" id="ARBA00022723"/>
    </source>
</evidence>
<dbReference type="SUPFAM" id="SSF50249">
    <property type="entry name" value="Nucleic acid-binding proteins"/>
    <property type="match status" value="1"/>
</dbReference>
<evidence type="ECO:0000256" key="5">
    <source>
        <dbReference type="ARBA" id="ARBA00022763"/>
    </source>
</evidence>
<name>A0ABT5RZH2_9BURK</name>
<keyword evidence="2 12" id="KW-0436">Ligase</keyword>
<dbReference type="CDD" id="cd17748">
    <property type="entry name" value="BRCT_DNA_ligase_like"/>
    <property type="match status" value="1"/>
</dbReference>
<dbReference type="Pfam" id="PF03120">
    <property type="entry name" value="OB_DNA_ligase"/>
    <property type="match status" value="1"/>
</dbReference>
<dbReference type="Pfam" id="PF00533">
    <property type="entry name" value="BRCT"/>
    <property type="match status" value="1"/>
</dbReference>
<feature type="binding site" evidence="12">
    <location>
        <position position="133"/>
    </location>
    <ligand>
        <name>NAD(+)</name>
        <dbReference type="ChEBI" id="CHEBI:57540"/>
    </ligand>
</feature>
<dbReference type="InterPro" id="IPR041663">
    <property type="entry name" value="DisA/LigA_HHH"/>
</dbReference>
<comment type="catalytic activity">
    <reaction evidence="11 12 13">
        <text>NAD(+) + (deoxyribonucleotide)n-3'-hydroxyl + 5'-phospho-(deoxyribonucleotide)m = (deoxyribonucleotide)n+m + AMP + beta-nicotinamide D-nucleotide.</text>
        <dbReference type="EC" id="6.5.1.2"/>
    </reaction>
</comment>
<dbReference type="PROSITE" id="PS01055">
    <property type="entry name" value="DNA_LIGASE_N1"/>
    <property type="match status" value="1"/>
</dbReference>
<dbReference type="RefSeq" id="WP_274112214.1">
    <property type="nucleotide sequence ID" value="NZ_JAPCKI010000010.1"/>
</dbReference>
<dbReference type="SMART" id="SM00292">
    <property type="entry name" value="BRCT"/>
    <property type="match status" value="1"/>
</dbReference>
<dbReference type="SUPFAM" id="SSF47781">
    <property type="entry name" value="RuvA domain 2-like"/>
    <property type="match status" value="1"/>
</dbReference>
<feature type="binding site" evidence="12">
    <location>
        <position position="453"/>
    </location>
    <ligand>
        <name>Zn(2+)</name>
        <dbReference type="ChEBI" id="CHEBI:29105"/>
    </ligand>
</feature>
<dbReference type="InterPro" id="IPR001679">
    <property type="entry name" value="DNA_ligase"/>
</dbReference>
<keyword evidence="4 12" id="KW-0479">Metal-binding</keyword>
<dbReference type="InterPro" id="IPR004149">
    <property type="entry name" value="Znf_DNAligase_C4"/>
</dbReference>
<dbReference type="GO" id="GO:0003911">
    <property type="term" value="F:DNA ligase (NAD+) activity"/>
    <property type="evidence" value="ECO:0007669"/>
    <property type="project" value="UniProtKB-EC"/>
</dbReference>
<evidence type="ECO:0000313" key="15">
    <source>
        <dbReference type="EMBL" id="MDD2179094.1"/>
    </source>
</evidence>
<gene>
    <name evidence="12 15" type="primary">ligA</name>
    <name evidence="15" type="ORF">OIN59_16780</name>
</gene>
<comment type="caution">
    <text evidence="15">The sequence shown here is derived from an EMBL/GenBank/DDBJ whole genome shotgun (WGS) entry which is preliminary data.</text>
</comment>
<comment type="function">
    <text evidence="1 12">DNA ligase that catalyzes the formation of phosphodiester linkages between 5'-phosphoryl and 3'-hydroxyl groups in double-stranded DNA using NAD as a coenzyme and as the energy source for the reaction. It is essential for DNA replication and repair of damaged DNA.</text>
</comment>
<organism evidence="15 16">
    <name type="scientific">Acidovorax benzenivorans</name>
    <dbReference type="NCBI Taxonomy" id="2987520"/>
    <lineage>
        <taxon>Bacteria</taxon>
        <taxon>Pseudomonadati</taxon>
        <taxon>Pseudomonadota</taxon>
        <taxon>Betaproteobacteria</taxon>
        <taxon>Burkholderiales</taxon>
        <taxon>Comamonadaceae</taxon>
        <taxon>Acidovorax</taxon>
    </lineage>
</organism>
<keyword evidence="3 12" id="KW-0235">DNA replication</keyword>
<dbReference type="HAMAP" id="MF_01588">
    <property type="entry name" value="DNA_ligase_A"/>
    <property type="match status" value="1"/>
</dbReference>
<dbReference type="SUPFAM" id="SSF56091">
    <property type="entry name" value="DNA ligase/mRNA capping enzyme, catalytic domain"/>
    <property type="match status" value="1"/>
</dbReference>